<keyword evidence="2" id="KW-1185">Reference proteome</keyword>
<evidence type="ECO:0000313" key="1">
    <source>
        <dbReference type="EMBL" id="KAK9910437.1"/>
    </source>
</evidence>
<dbReference type="AlphaFoldDB" id="A0AAW1VTP7"/>
<name>A0AAW1VTP7_RUBAR</name>
<protein>
    <submittedName>
        <fullName evidence="1">Uncharacterized protein</fullName>
    </submittedName>
</protein>
<proteinExistence type="predicted"/>
<dbReference type="EMBL" id="JBEDUW010000007">
    <property type="protein sequence ID" value="KAK9910437.1"/>
    <property type="molecule type" value="Genomic_DNA"/>
</dbReference>
<dbReference type="Proteomes" id="UP001457282">
    <property type="component" value="Unassembled WGS sequence"/>
</dbReference>
<sequence length="98" mass="10848">MFHLITAAQNAPLAMGQILYYLHDFCLWSYIAKVILDPGYSRKADEDFLLIGDMLVHIPLKTKCFCLPLSGQGGELVSGMDIKEVACNLEVGNALLFL</sequence>
<gene>
    <name evidence="1" type="ORF">M0R45_034398</name>
</gene>
<organism evidence="1 2">
    <name type="scientific">Rubus argutus</name>
    <name type="common">Southern blackberry</name>
    <dbReference type="NCBI Taxonomy" id="59490"/>
    <lineage>
        <taxon>Eukaryota</taxon>
        <taxon>Viridiplantae</taxon>
        <taxon>Streptophyta</taxon>
        <taxon>Embryophyta</taxon>
        <taxon>Tracheophyta</taxon>
        <taxon>Spermatophyta</taxon>
        <taxon>Magnoliopsida</taxon>
        <taxon>eudicotyledons</taxon>
        <taxon>Gunneridae</taxon>
        <taxon>Pentapetalae</taxon>
        <taxon>rosids</taxon>
        <taxon>fabids</taxon>
        <taxon>Rosales</taxon>
        <taxon>Rosaceae</taxon>
        <taxon>Rosoideae</taxon>
        <taxon>Rosoideae incertae sedis</taxon>
        <taxon>Rubus</taxon>
    </lineage>
</organism>
<comment type="caution">
    <text evidence="1">The sequence shown here is derived from an EMBL/GenBank/DDBJ whole genome shotgun (WGS) entry which is preliminary data.</text>
</comment>
<accession>A0AAW1VTP7</accession>
<evidence type="ECO:0000313" key="2">
    <source>
        <dbReference type="Proteomes" id="UP001457282"/>
    </source>
</evidence>
<reference evidence="1 2" key="1">
    <citation type="journal article" date="2023" name="G3 (Bethesda)">
        <title>A chromosome-length genome assembly and annotation of blackberry (Rubus argutus, cv. 'Hillquist').</title>
        <authorList>
            <person name="Bruna T."/>
            <person name="Aryal R."/>
            <person name="Dudchenko O."/>
            <person name="Sargent D.J."/>
            <person name="Mead D."/>
            <person name="Buti M."/>
            <person name="Cavallini A."/>
            <person name="Hytonen T."/>
            <person name="Andres J."/>
            <person name="Pham M."/>
            <person name="Weisz D."/>
            <person name="Mascagni F."/>
            <person name="Usai G."/>
            <person name="Natali L."/>
            <person name="Bassil N."/>
            <person name="Fernandez G.E."/>
            <person name="Lomsadze A."/>
            <person name="Armour M."/>
            <person name="Olukolu B."/>
            <person name="Poorten T."/>
            <person name="Britton C."/>
            <person name="Davik J."/>
            <person name="Ashrafi H."/>
            <person name="Aiden E.L."/>
            <person name="Borodovsky M."/>
            <person name="Worthington M."/>
        </authorList>
    </citation>
    <scope>NUCLEOTIDE SEQUENCE [LARGE SCALE GENOMIC DNA]</scope>
    <source>
        <strain evidence="1">PI 553951</strain>
    </source>
</reference>